<dbReference type="SUPFAM" id="SSF53474">
    <property type="entry name" value="alpha/beta-Hydrolases"/>
    <property type="match status" value="1"/>
</dbReference>
<evidence type="ECO:0000256" key="3">
    <source>
        <dbReference type="ARBA" id="ARBA00022801"/>
    </source>
</evidence>
<comment type="similarity">
    <text evidence="1">Belongs to the peptidase S9A family.</text>
</comment>
<dbReference type="Gene3D" id="2.130.10.120">
    <property type="entry name" value="Prolyl oligopeptidase, N-terminal domain"/>
    <property type="match status" value="1"/>
</dbReference>
<dbReference type="EMBL" id="CP046883">
    <property type="protein sequence ID" value="QNH95581.1"/>
    <property type="molecule type" value="Genomic_DNA"/>
</dbReference>
<gene>
    <name evidence="7" type="ORF">GP473_01725</name>
</gene>
<evidence type="ECO:0000256" key="1">
    <source>
        <dbReference type="ARBA" id="ARBA00005228"/>
    </source>
</evidence>
<sequence>MNPVVSTTTTPAPPVARKVPFTRTFHGIDFHDDYEWLREKDNPEVRAYLEAENAYTSARTAHLRSVENAIFREVKARVQETDMSLPVRVGGYWYYARTQEGKSYSQSCRLPLEDSHSWEPPVIDPQVPHDNEHVFLDSNVEAEGHDFFALGAASVTLDGTRLAYSTDTTGNERFTLRFRNVETGEDFDDVIENVSYGATWVGNDTVYYQRVDEAWRPHEVWKHVLGTPVEQDQLVFREDDGRFWTGVGTTRSERYLLIFSGSKVTSEVWYLDVENPSSELTCVLPREAGVEYGVDHAQVDGKDYWMVVHNKFGVNSEVGYCPVGQISSLEEITSLVPHRDDVRVEGVEIFSDHILLEQRENAVESLYIMKLVPGEGFGDFQPITFDEELVGVTAAGNNEWDTPILRVAVSSFSHPAQVFDIDLRTDQRHLRKEQIVLPAPDGTPFRAEDYTASRLWVTARDGARIPVSLIHRTDVPLDRENPVLLYGYGSYEASMDPGFSIFRLSMLDRGVVYAIAHVRGGGEMGRIWYDNGKGMSKMNTFTDFVDVADHLIKTGMTSPQKMVAEGGSAGGLLMGAVANLAGDRFAGIEAVVPFVDPLTSILKPELPLTVTEWDEWGDPYHDPEVYRYMAAYAPYENITADKTYPPILAITSLNDTRVLYVEPAKWVAKLRDVAGADVLLKTEMEAGHGGVSGRYEKWKQSAFETAWELDRMGATELIR</sequence>
<proteinExistence type="inferred from homology"/>
<feature type="domain" description="Peptidase S9 prolyl oligopeptidase catalytic" evidence="5">
    <location>
        <begin position="499"/>
        <end position="711"/>
    </location>
</feature>
<reference evidence="7 8" key="1">
    <citation type="submission" date="2019-12" db="EMBL/GenBank/DDBJ databases">
        <title>Corynebacterium sp. nov., isolated from feces of the Anser Albifrons in China.</title>
        <authorList>
            <person name="Liu Q."/>
        </authorList>
    </citation>
    <scope>NUCLEOTIDE SEQUENCE [LARGE SCALE GENOMIC DNA]</scope>
    <source>
        <strain evidence="7 8">23H37-10</strain>
    </source>
</reference>
<dbReference type="InterPro" id="IPR023302">
    <property type="entry name" value="Pept_S9A_N"/>
</dbReference>
<dbReference type="PANTHER" id="PTHR11757:SF19">
    <property type="entry name" value="PROLYL ENDOPEPTIDASE-LIKE"/>
    <property type="match status" value="1"/>
</dbReference>
<accession>A0A7G7YM61</accession>
<dbReference type="PRINTS" id="PR00862">
    <property type="entry name" value="PROLIGOPTASE"/>
</dbReference>
<keyword evidence="2" id="KW-0645">Protease</keyword>
<evidence type="ECO:0000313" key="8">
    <source>
        <dbReference type="Proteomes" id="UP000515275"/>
    </source>
</evidence>
<dbReference type="InterPro" id="IPR001375">
    <property type="entry name" value="Peptidase_S9_cat"/>
</dbReference>
<dbReference type="GO" id="GO:0004252">
    <property type="term" value="F:serine-type endopeptidase activity"/>
    <property type="evidence" value="ECO:0007669"/>
    <property type="project" value="InterPro"/>
</dbReference>
<dbReference type="Proteomes" id="UP000515275">
    <property type="component" value="Chromosome"/>
</dbReference>
<name>A0A7G7YM61_9CORY</name>
<dbReference type="SUPFAM" id="SSF50993">
    <property type="entry name" value="Peptidase/esterase 'gauge' domain"/>
    <property type="match status" value="1"/>
</dbReference>
<keyword evidence="3" id="KW-0378">Hydrolase</keyword>
<feature type="domain" description="Peptidase S9A N-terminal" evidence="6">
    <location>
        <begin position="13"/>
        <end position="433"/>
    </location>
</feature>
<dbReference type="InterPro" id="IPR051543">
    <property type="entry name" value="Serine_Peptidase_S9A"/>
</dbReference>
<dbReference type="RefSeq" id="WP_186277039.1">
    <property type="nucleotide sequence ID" value="NZ_CP046883.1"/>
</dbReference>
<organism evidence="7 8">
    <name type="scientific">Corynebacterium anserum</name>
    <dbReference type="NCBI Taxonomy" id="2684406"/>
    <lineage>
        <taxon>Bacteria</taxon>
        <taxon>Bacillati</taxon>
        <taxon>Actinomycetota</taxon>
        <taxon>Actinomycetes</taxon>
        <taxon>Mycobacteriales</taxon>
        <taxon>Corynebacteriaceae</taxon>
        <taxon>Corynebacterium</taxon>
    </lineage>
</organism>
<dbReference type="Pfam" id="PF00326">
    <property type="entry name" value="Peptidase_S9"/>
    <property type="match status" value="1"/>
</dbReference>
<evidence type="ECO:0000259" key="5">
    <source>
        <dbReference type="Pfam" id="PF00326"/>
    </source>
</evidence>
<dbReference type="Gene3D" id="3.40.50.1820">
    <property type="entry name" value="alpha/beta hydrolase"/>
    <property type="match status" value="1"/>
</dbReference>
<evidence type="ECO:0000313" key="7">
    <source>
        <dbReference type="EMBL" id="QNH95581.1"/>
    </source>
</evidence>
<dbReference type="PANTHER" id="PTHR11757">
    <property type="entry name" value="PROTEASE FAMILY S9A OLIGOPEPTIDASE"/>
    <property type="match status" value="1"/>
</dbReference>
<evidence type="ECO:0000256" key="2">
    <source>
        <dbReference type="ARBA" id="ARBA00022670"/>
    </source>
</evidence>
<dbReference type="Pfam" id="PF02897">
    <property type="entry name" value="Peptidase_S9_N"/>
    <property type="match status" value="1"/>
</dbReference>
<dbReference type="AlphaFoldDB" id="A0A7G7YM61"/>
<keyword evidence="8" id="KW-1185">Reference proteome</keyword>
<evidence type="ECO:0000256" key="4">
    <source>
        <dbReference type="ARBA" id="ARBA00022825"/>
    </source>
</evidence>
<dbReference type="KEGG" id="cans:GP473_01725"/>
<evidence type="ECO:0000259" key="6">
    <source>
        <dbReference type="Pfam" id="PF02897"/>
    </source>
</evidence>
<dbReference type="GO" id="GO:0006508">
    <property type="term" value="P:proteolysis"/>
    <property type="evidence" value="ECO:0007669"/>
    <property type="project" value="UniProtKB-KW"/>
</dbReference>
<keyword evidence="4" id="KW-0720">Serine protease</keyword>
<dbReference type="InterPro" id="IPR029058">
    <property type="entry name" value="AB_hydrolase_fold"/>
</dbReference>
<protein>
    <submittedName>
        <fullName evidence="7">Prolyl oligopeptidase family serine peptidase</fullName>
    </submittedName>
</protein>
<dbReference type="InterPro" id="IPR002470">
    <property type="entry name" value="Peptidase_S9A"/>
</dbReference>